<accession>A0AAJ0MF92</accession>
<gene>
    <name evidence="2" type="ORF">B0T25DRAFT_536824</name>
</gene>
<evidence type="ECO:0000313" key="2">
    <source>
        <dbReference type="EMBL" id="KAK3356471.1"/>
    </source>
</evidence>
<feature type="compositionally biased region" description="Polar residues" evidence="1">
    <location>
        <begin position="172"/>
        <end position="182"/>
    </location>
</feature>
<feature type="region of interest" description="Disordered" evidence="1">
    <location>
        <begin position="71"/>
        <end position="103"/>
    </location>
</feature>
<feature type="region of interest" description="Disordered" evidence="1">
    <location>
        <begin position="119"/>
        <end position="208"/>
    </location>
</feature>
<organism evidence="2 3">
    <name type="scientific">Lasiosphaeria hispida</name>
    <dbReference type="NCBI Taxonomy" id="260671"/>
    <lineage>
        <taxon>Eukaryota</taxon>
        <taxon>Fungi</taxon>
        <taxon>Dikarya</taxon>
        <taxon>Ascomycota</taxon>
        <taxon>Pezizomycotina</taxon>
        <taxon>Sordariomycetes</taxon>
        <taxon>Sordariomycetidae</taxon>
        <taxon>Sordariales</taxon>
        <taxon>Lasiosphaeriaceae</taxon>
        <taxon>Lasiosphaeria</taxon>
    </lineage>
</organism>
<sequence>MRHRPDLQHRGRLPCRPVPAPQPATSKVSECLHALKYRVALDLLLCRPRRGTALWASLAPRPTTILPAFSTSSRQTKTTAPHILPTTSTQTSVPPPVDSPPQTHSISLIHQLLHTLRGTTQPKQSTPPATPPSPDSTPTLSTVSHDRSLLPSASPASQSERTSTRANRQRTGEPSASDTLSSEPDPEAGRRKRTGSSEASTTKKIQQC</sequence>
<evidence type="ECO:0000313" key="3">
    <source>
        <dbReference type="Proteomes" id="UP001275084"/>
    </source>
</evidence>
<comment type="caution">
    <text evidence="2">The sequence shown here is derived from an EMBL/GenBank/DDBJ whole genome shotgun (WGS) entry which is preliminary data.</text>
</comment>
<reference evidence="2" key="1">
    <citation type="journal article" date="2023" name="Mol. Phylogenet. Evol.">
        <title>Genome-scale phylogeny and comparative genomics of the fungal order Sordariales.</title>
        <authorList>
            <person name="Hensen N."/>
            <person name="Bonometti L."/>
            <person name="Westerberg I."/>
            <person name="Brannstrom I.O."/>
            <person name="Guillou S."/>
            <person name="Cros-Aarteil S."/>
            <person name="Calhoun S."/>
            <person name="Haridas S."/>
            <person name="Kuo A."/>
            <person name="Mondo S."/>
            <person name="Pangilinan J."/>
            <person name="Riley R."/>
            <person name="LaButti K."/>
            <person name="Andreopoulos B."/>
            <person name="Lipzen A."/>
            <person name="Chen C."/>
            <person name="Yan M."/>
            <person name="Daum C."/>
            <person name="Ng V."/>
            <person name="Clum A."/>
            <person name="Steindorff A."/>
            <person name="Ohm R.A."/>
            <person name="Martin F."/>
            <person name="Silar P."/>
            <person name="Natvig D.O."/>
            <person name="Lalanne C."/>
            <person name="Gautier V."/>
            <person name="Ament-Velasquez S.L."/>
            <person name="Kruys A."/>
            <person name="Hutchinson M.I."/>
            <person name="Powell A.J."/>
            <person name="Barry K."/>
            <person name="Miller A.N."/>
            <person name="Grigoriev I.V."/>
            <person name="Debuchy R."/>
            <person name="Gladieux P."/>
            <person name="Hiltunen Thoren M."/>
            <person name="Johannesson H."/>
        </authorList>
    </citation>
    <scope>NUCLEOTIDE SEQUENCE</scope>
    <source>
        <strain evidence="2">CBS 955.72</strain>
    </source>
</reference>
<dbReference type="Proteomes" id="UP001275084">
    <property type="component" value="Unassembled WGS sequence"/>
</dbReference>
<evidence type="ECO:0000256" key="1">
    <source>
        <dbReference type="SAM" id="MobiDB-lite"/>
    </source>
</evidence>
<protein>
    <submittedName>
        <fullName evidence="2">Uncharacterized protein</fullName>
    </submittedName>
</protein>
<reference evidence="2" key="2">
    <citation type="submission" date="2023-06" db="EMBL/GenBank/DDBJ databases">
        <authorList>
            <consortium name="Lawrence Berkeley National Laboratory"/>
            <person name="Haridas S."/>
            <person name="Hensen N."/>
            <person name="Bonometti L."/>
            <person name="Westerberg I."/>
            <person name="Brannstrom I.O."/>
            <person name="Guillou S."/>
            <person name="Cros-Aarteil S."/>
            <person name="Calhoun S."/>
            <person name="Kuo A."/>
            <person name="Mondo S."/>
            <person name="Pangilinan J."/>
            <person name="Riley R."/>
            <person name="Labutti K."/>
            <person name="Andreopoulos B."/>
            <person name="Lipzen A."/>
            <person name="Chen C."/>
            <person name="Yanf M."/>
            <person name="Daum C."/>
            <person name="Ng V."/>
            <person name="Clum A."/>
            <person name="Steindorff A."/>
            <person name="Ohm R."/>
            <person name="Martin F."/>
            <person name="Silar P."/>
            <person name="Natvig D."/>
            <person name="Lalanne C."/>
            <person name="Gautier V."/>
            <person name="Ament-Velasquez S.L."/>
            <person name="Kruys A."/>
            <person name="Hutchinson M.I."/>
            <person name="Powell A.J."/>
            <person name="Barry K."/>
            <person name="Miller A.N."/>
            <person name="Grigoriev I.V."/>
            <person name="Debuchy R."/>
            <person name="Gladieux P."/>
            <person name="Thoren M.H."/>
            <person name="Johannesson H."/>
        </authorList>
    </citation>
    <scope>NUCLEOTIDE SEQUENCE</scope>
    <source>
        <strain evidence="2">CBS 955.72</strain>
    </source>
</reference>
<feature type="compositionally biased region" description="Polar residues" evidence="1">
    <location>
        <begin position="196"/>
        <end position="208"/>
    </location>
</feature>
<name>A0AAJ0MF92_9PEZI</name>
<dbReference type="AlphaFoldDB" id="A0AAJ0MF92"/>
<feature type="region of interest" description="Disordered" evidence="1">
    <location>
        <begin position="1"/>
        <end position="23"/>
    </location>
</feature>
<keyword evidence="3" id="KW-1185">Reference proteome</keyword>
<feature type="compositionally biased region" description="Low complexity" evidence="1">
    <location>
        <begin position="136"/>
        <end position="157"/>
    </location>
</feature>
<proteinExistence type="predicted"/>
<dbReference type="EMBL" id="JAUIQD010000003">
    <property type="protein sequence ID" value="KAK3356471.1"/>
    <property type="molecule type" value="Genomic_DNA"/>
</dbReference>